<evidence type="ECO:0000313" key="3">
    <source>
        <dbReference type="Proteomes" id="UP000092445"/>
    </source>
</evidence>
<keyword evidence="3" id="KW-1185">Reference proteome</keyword>
<dbReference type="STRING" id="7398.A0A1B0AAU8"/>
<dbReference type="AlphaFoldDB" id="A0A1B0AAU8"/>
<feature type="region of interest" description="Disordered" evidence="1">
    <location>
        <begin position="399"/>
        <end position="424"/>
    </location>
</feature>
<feature type="region of interest" description="Disordered" evidence="1">
    <location>
        <begin position="252"/>
        <end position="279"/>
    </location>
</feature>
<dbReference type="VEuPathDB" id="VectorBase:GPAI039695"/>
<dbReference type="Proteomes" id="UP000092445">
    <property type="component" value="Unassembled WGS sequence"/>
</dbReference>
<evidence type="ECO:0000313" key="2">
    <source>
        <dbReference type="EnsemblMetazoa" id="GPAI039695-PA"/>
    </source>
</evidence>
<evidence type="ECO:0000256" key="1">
    <source>
        <dbReference type="SAM" id="MobiDB-lite"/>
    </source>
</evidence>
<protein>
    <submittedName>
        <fullName evidence="2">Uncharacterized protein</fullName>
    </submittedName>
</protein>
<sequence length="547" mass="60975">MMTKCDKTSSIENKSTTTLGKRAAQNVLKLFSNLSLSTQQLDDVLDHCDVVSVEDHFINDDIASLSTASKYLDLQDTKSLTTKNAKLFPNSLPSVRHSRRRLQQTMTTENAFFASYTPYVAPCVLPALQQESFPVQASIAQVSQTRQLKTNTTRLTPKKLKANCSKKKILLQVKSDQTTNIAGDNNNDMKQRNCHKSSHHRSSSYIYIPKNAITTLSLALNHSKQQHQQQQKASSLPSSSILTFASSSAETSVTPLGQENTLALPPRTSSSSSSSLAQALSHTSLHQSYHSQQSSLISYDRSCSTSRQSLQTHAAATDSAKQNDKHSVQSIILDDTFLSSGISCPSETQSEASTNSPTFHKSILQRLSMAISSKNIHAENTSNAADNVLISNELTTTTTNKNQQEQQEQQRQQHDQTQQRQHKQQQQQQQQQCCNIVYSNEPKLSALREDANVFTTLLPATDLCSLNKCRNRNAVWMHATNSNSYWLADDLQLSDIEEQLHKMQLTQSNCFPKNDNNIQSKNALSNEGVHKSKTFFDRHKKQLSLNA</sequence>
<proteinExistence type="predicted"/>
<organism evidence="2 3">
    <name type="scientific">Glossina pallidipes</name>
    <name type="common">Tsetse fly</name>
    <dbReference type="NCBI Taxonomy" id="7398"/>
    <lineage>
        <taxon>Eukaryota</taxon>
        <taxon>Metazoa</taxon>
        <taxon>Ecdysozoa</taxon>
        <taxon>Arthropoda</taxon>
        <taxon>Hexapoda</taxon>
        <taxon>Insecta</taxon>
        <taxon>Pterygota</taxon>
        <taxon>Neoptera</taxon>
        <taxon>Endopterygota</taxon>
        <taxon>Diptera</taxon>
        <taxon>Brachycera</taxon>
        <taxon>Muscomorpha</taxon>
        <taxon>Hippoboscoidea</taxon>
        <taxon>Glossinidae</taxon>
        <taxon>Glossina</taxon>
    </lineage>
</organism>
<reference evidence="2" key="2">
    <citation type="submission" date="2020-05" db="UniProtKB">
        <authorList>
            <consortium name="EnsemblMetazoa"/>
        </authorList>
    </citation>
    <scope>IDENTIFICATION</scope>
    <source>
        <strain evidence="2">IAEA</strain>
    </source>
</reference>
<feature type="compositionally biased region" description="Basic residues" evidence="1">
    <location>
        <begin position="192"/>
        <end position="202"/>
    </location>
</feature>
<reference evidence="3" key="1">
    <citation type="submission" date="2014-03" db="EMBL/GenBank/DDBJ databases">
        <authorList>
            <person name="Aksoy S."/>
            <person name="Warren W."/>
            <person name="Wilson R.K."/>
        </authorList>
    </citation>
    <scope>NUCLEOTIDE SEQUENCE [LARGE SCALE GENOMIC DNA]</scope>
    <source>
        <strain evidence="3">IAEA</strain>
    </source>
</reference>
<dbReference type="EnsemblMetazoa" id="GPAI039695-RA">
    <property type="protein sequence ID" value="GPAI039695-PA"/>
    <property type="gene ID" value="GPAI039695"/>
</dbReference>
<accession>A0A1B0AAU8</accession>
<feature type="region of interest" description="Disordered" evidence="1">
    <location>
        <begin position="181"/>
        <end position="202"/>
    </location>
</feature>
<feature type="compositionally biased region" description="Low complexity" evidence="1">
    <location>
        <begin position="261"/>
        <end position="279"/>
    </location>
</feature>
<name>A0A1B0AAU8_GLOPL</name>